<gene>
    <name evidence="1" type="ORF">GCM10011588_62440</name>
</gene>
<organism evidence="1 2">
    <name type="scientific">Nocardia jinanensis</name>
    <dbReference type="NCBI Taxonomy" id="382504"/>
    <lineage>
        <taxon>Bacteria</taxon>
        <taxon>Bacillati</taxon>
        <taxon>Actinomycetota</taxon>
        <taxon>Actinomycetes</taxon>
        <taxon>Mycobacteriales</taxon>
        <taxon>Nocardiaceae</taxon>
        <taxon>Nocardia</taxon>
    </lineage>
</organism>
<protein>
    <submittedName>
        <fullName evidence="1">Uncharacterized protein</fullName>
    </submittedName>
</protein>
<sequence>MAGGGATALAAVLSLWCEVAGACPGDARFTRAAREYYEKGSVHNLAGELYYPFELGIYRKGCDMVTGR</sequence>
<name>A0A917RW97_9NOCA</name>
<evidence type="ECO:0000313" key="2">
    <source>
        <dbReference type="Proteomes" id="UP000638263"/>
    </source>
</evidence>
<comment type="caution">
    <text evidence="1">The sequence shown here is derived from an EMBL/GenBank/DDBJ whole genome shotgun (WGS) entry which is preliminary data.</text>
</comment>
<keyword evidence="2" id="KW-1185">Reference proteome</keyword>
<reference evidence="1" key="2">
    <citation type="submission" date="2020-09" db="EMBL/GenBank/DDBJ databases">
        <authorList>
            <person name="Sun Q."/>
            <person name="Zhou Y."/>
        </authorList>
    </citation>
    <scope>NUCLEOTIDE SEQUENCE</scope>
    <source>
        <strain evidence="1">CGMCC 4.3508</strain>
    </source>
</reference>
<accession>A0A917RW97</accession>
<dbReference type="EMBL" id="BMMH01000023">
    <property type="protein sequence ID" value="GGL39241.1"/>
    <property type="molecule type" value="Genomic_DNA"/>
</dbReference>
<evidence type="ECO:0000313" key="1">
    <source>
        <dbReference type="EMBL" id="GGL39241.1"/>
    </source>
</evidence>
<reference evidence="1" key="1">
    <citation type="journal article" date="2014" name="Int. J. Syst. Evol. Microbiol.">
        <title>Complete genome sequence of Corynebacterium casei LMG S-19264T (=DSM 44701T), isolated from a smear-ripened cheese.</title>
        <authorList>
            <consortium name="US DOE Joint Genome Institute (JGI-PGF)"/>
            <person name="Walter F."/>
            <person name="Albersmeier A."/>
            <person name="Kalinowski J."/>
            <person name="Ruckert C."/>
        </authorList>
    </citation>
    <scope>NUCLEOTIDE SEQUENCE</scope>
    <source>
        <strain evidence="1">CGMCC 4.3508</strain>
    </source>
</reference>
<dbReference type="Proteomes" id="UP000638263">
    <property type="component" value="Unassembled WGS sequence"/>
</dbReference>
<proteinExistence type="predicted"/>
<dbReference type="AlphaFoldDB" id="A0A917RW97"/>